<name>A0ABW5E2R5_9BACT</name>
<dbReference type="EMBL" id="JBHUJC010000003">
    <property type="protein sequence ID" value="MFD2275140.1"/>
    <property type="molecule type" value="Genomic_DNA"/>
</dbReference>
<dbReference type="Proteomes" id="UP001597297">
    <property type="component" value="Unassembled WGS sequence"/>
</dbReference>
<proteinExistence type="predicted"/>
<feature type="domain" description="SprT-like" evidence="1">
    <location>
        <begin position="2"/>
        <end position="158"/>
    </location>
</feature>
<keyword evidence="3" id="KW-1185">Reference proteome</keyword>
<evidence type="ECO:0000313" key="3">
    <source>
        <dbReference type="Proteomes" id="UP001597297"/>
    </source>
</evidence>
<evidence type="ECO:0000259" key="1">
    <source>
        <dbReference type="SMART" id="SM00731"/>
    </source>
</evidence>
<dbReference type="InterPro" id="IPR006640">
    <property type="entry name" value="SprT-like_domain"/>
</dbReference>
<sequence>MDEVKAALSDILESSIGRLEELAGDGFAAKVQVVWNKRMRSTAGRAFWPECRVELNPKLVGISIEEVRRTLLHELAHLLAYHRAGGRRIAPHGIEWQQACADLGIPGESARHTLPLPRREQRKKWRYTCPSCSESIERVRKMQRHVACYTCCKKFNGGRYHRRFALVGESLV</sequence>
<evidence type="ECO:0000313" key="2">
    <source>
        <dbReference type="EMBL" id="MFD2275140.1"/>
    </source>
</evidence>
<organism evidence="2 3">
    <name type="scientific">Rubritalea spongiae</name>
    <dbReference type="NCBI Taxonomy" id="430797"/>
    <lineage>
        <taxon>Bacteria</taxon>
        <taxon>Pseudomonadati</taxon>
        <taxon>Verrucomicrobiota</taxon>
        <taxon>Verrucomicrobiia</taxon>
        <taxon>Verrucomicrobiales</taxon>
        <taxon>Rubritaleaceae</taxon>
        <taxon>Rubritalea</taxon>
    </lineage>
</organism>
<dbReference type="PANTHER" id="PTHR38773">
    <property type="entry name" value="PROTEIN SPRT"/>
    <property type="match status" value="1"/>
</dbReference>
<accession>A0ABW5E2R5</accession>
<dbReference type="RefSeq" id="WP_377094885.1">
    <property type="nucleotide sequence ID" value="NZ_JBHSJM010000001.1"/>
</dbReference>
<dbReference type="SMART" id="SM00731">
    <property type="entry name" value="SprT"/>
    <property type="match status" value="1"/>
</dbReference>
<dbReference type="PANTHER" id="PTHR38773:SF1">
    <property type="entry name" value="PROTEIN SPRT"/>
    <property type="match status" value="1"/>
</dbReference>
<gene>
    <name evidence="2" type="ORF">ACFSQZ_01555</name>
</gene>
<dbReference type="Pfam" id="PF10263">
    <property type="entry name" value="SprT-like"/>
    <property type="match status" value="1"/>
</dbReference>
<reference evidence="3" key="1">
    <citation type="journal article" date="2019" name="Int. J. Syst. Evol. Microbiol.">
        <title>The Global Catalogue of Microorganisms (GCM) 10K type strain sequencing project: providing services to taxonomists for standard genome sequencing and annotation.</title>
        <authorList>
            <consortium name="The Broad Institute Genomics Platform"/>
            <consortium name="The Broad Institute Genome Sequencing Center for Infectious Disease"/>
            <person name="Wu L."/>
            <person name="Ma J."/>
        </authorList>
    </citation>
    <scope>NUCLEOTIDE SEQUENCE [LARGE SCALE GENOMIC DNA]</scope>
    <source>
        <strain evidence="3">JCM 16545</strain>
    </source>
</reference>
<protein>
    <submittedName>
        <fullName evidence="2">SprT-like domain-containing protein</fullName>
    </submittedName>
</protein>
<comment type="caution">
    <text evidence="2">The sequence shown here is derived from an EMBL/GenBank/DDBJ whole genome shotgun (WGS) entry which is preliminary data.</text>
</comment>